<organism evidence="3 4">
    <name type="scientific">Parnassius apollo</name>
    <name type="common">Apollo butterfly</name>
    <name type="synonym">Papilio apollo</name>
    <dbReference type="NCBI Taxonomy" id="110799"/>
    <lineage>
        <taxon>Eukaryota</taxon>
        <taxon>Metazoa</taxon>
        <taxon>Ecdysozoa</taxon>
        <taxon>Arthropoda</taxon>
        <taxon>Hexapoda</taxon>
        <taxon>Insecta</taxon>
        <taxon>Pterygota</taxon>
        <taxon>Neoptera</taxon>
        <taxon>Endopterygota</taxon>
        <taxon>Lepidoptera</taxon>
        <taxon>Glossata</taxon>
        <taxon>Ditrysia</taxon>
        <taxon>Papilionoidea</taxon>
        <taxon>Papilionidae</taxon>
        <taxon>Parnassiinae</taxon>
        <taxon>Parnassini</taxon>
        <taxon>Parnassius</taxon>
        <taxon>Parnassius</taxon>
    </lineage>
</organism>
<dbReference type="PANTHER" id="PTHR19303">
    <property type="entry name" value="TRANSPOSON"/>
    <property type="match status" value="1"/>
</dbReference>
<name>A0A8S3XQ44_PARAO</name>
<dbReference type="AlphaFoldDB" id="A0A8S3XQ44"/>
<dbReference type="InterPro" id="IPR004875">
    <property type="entry name" value="DDE_SF_endonuclease_dom"/>
</dbReference>
<comment type="caution">
    <text evidence="3">The sequence shown here is derived from an EMBL/GenBank/DDBJ whole genome shotgun (WGS) entry which is preliminary data.</text>
</comment>
<feature type="region of interest" description="Disordered" evidence="1">
    <location>
        <begin position="624"/>
        <end position="655"/>
    </location>
</feature>
<dbReference type="OrthoDB" id="10072016at2759"/>
<feature type="compositionally biased region" description="Polar residues" evidence="1">
    <location>
        <begin position="630"/>
        <end position="643"/>
    </location>
</feature>
<sequence length="781" mass="90167">MSNSSNGGQEVVFEYLKKNGRQDLFEGQPPGKAWVDNFLLRNAADLTVCITQNIKKVRAEKGVDELMEYFENLRETIKDVPASNILNLDETNLSDNPGNSKCIFKRGVKYLERVLNSTKGAISIMFSGTAAREILPVYVVYKADNLYSEWIQGGPLHTRYNHTKPGWFDPQTFEDYFKRIVLDWESGLPGKKVVICDNLSSHLSVNIIELCESHDIQFVLIPTNSTHLTQPLDVAFFGPLKKIWRKILLQYKIENPNQSTLNKNHFPKLLKSLTDQIQLTELKNIKSGFKASGISPFNPREVIKRIPEYHEELQSYTIDETLLEYLKRTRQPKPMILKRNKKVVTEPGKSVTVDDFLRQETNASTSSVASVQGRAKTSKNYKLNVKKYKKSGNCQKLVDNGENRYKMDMIEDERIKCMEGTENGNLVDNFNMDMTQSLKDMNEDEMELVEKIKNEDFTDAIDLKNLQDSLKDDVKKISTLLDEKTGLLKIKEIDDRIMKLPGNNNNENKIEVLSTVTLNLLSTSTGKTNKSGLFFRPHVLYSDSDEELQNKDKEKVLEEIELNIKNEKKERKYINIPDKYKDCETTEKLVTTVENKDLLQKSETNKNKQKKRTKEVIIVKNKKRSKRLTRNSSGNDTDVSENISYRESSDSSERYVPEDVEKDIEMCTTEFNENNKTMSVENEELLYHHIQHEVHVDKYVLVKFITEKSTKYYVGKVTKIDGIFVSINFLRKKNNNSFFWPQVKDEAEMYLFDIVKVLPQPNDNRRGSLAFEVDFSGLKIL</sequence>
<evidence type="ECO:0000259" key="2">
    <source>
        <dbReference type="Pfam" id="PF03184"/>
    </source>
</evidence>
<keyword evidence="4" id="KW-1185">Reference proteome</keyword>
<dbReference type="EMBL" id="CAJQZP010001305">
    <property type="protein sequence ID" value="CAG5037550.1"/>
    <property type="molecule type" value="Genomic_DNA"/>
</dbReference>
<proteinExistence type="predicted"/>
<dbReference type="InterPro" id="IPR050863">
    <property type="entry name" value="CenT-Element_Derived"/>
</dbReference>
<feature type="domain" description="DDE-1" evidence="2">
    <location>
        <begin position="129"/>
        <end position="287"/>
    </location>
</feature>
<evidence type="ECO:0000313" key="3">
    <source>
        <dbReference type="EMBL" id="CAG5037550.1"/>
    </source>
</evidence>
<dbReference type="Proteomes" id="UP000691718">
    <property type="component" value="Unassembled WGS sequence"/>
</dbReference>
<evidence type="ECO:0000313" key="4">
    <source>
        <dbReference type="Proteomes" id="UP000691718"/>
    </source>
</evidence>
<dbReference type="GO" id="GO:0003677">
    <property type="term" value="F:DNA binding"/>
    <property type="evidence" value="ECO:0007669"/>
    <property type="project" value="TreeGrafter"/>
</dbReference>
<dbReference type="GO" id="GO:0005634">
    <property type="term" value="C:nucleus"/>
    <property type="evidence" value="ECO:0007669"/>
    <property type="project" value="TreeGrafter"/>
</dbReference>
<dbReference type="Pfam" id="PF03184">
    <property type="entry name" value="DDE_1"/>
    <property type="match status" value="1"/>
</dbReference>
<reference evidence="3" key="1">
    <citation type="submission" date="2021-04" db="EMBL/GenBank/DDBJ databases">
        <authorList>
            <person name="Tunstrom K."/>
        </authorList>
    </citation>
    <scope>NUCLEOTIDE SEQUENCE</scope>
</reference>
<evidence type="ECO:0000256" key="1">
    <source>
        <dbReference type="SAM" id="MobiDB-lite"/>
    </source>
</evidence>
<protein>
    <submittedName>
        <fullName evidence="3">(apollo) hypothetical protein</fullName>
    </submittedName>
</protein>
<gene>
    <name evidence="3" type="ORF">PAPOLLO_LOCUS21129</name>
</gene>
<accession>A0A8S3XQ44</accession>